<proteinExistence type="inferred from homology"/>
<comment type="similarity">
    <text evidence="1">Belongs to the CCDC39 family.</text>
</comment>
<accession>A0ABM1MQM2</accession>
<evidence type="ECO:0000256" key="2">
    <source>
        <dbReference type="ARBA" id="ARBA00016725"/>
    </source>
</evidence>
<feature type="coiled-coil region" evidence="5">
    <location>
        <begin position="685"/>
        <end position="712"/>
    </location>
</feature>
<dbReference type="Pfam" id="PF24161">
    <property type="entry name" value="CCDC39"/>
    <property type="match status" value="1"/>
</dbReference>
<protein>
    <recommendedName>
        <fullName evidence="2">Coiled-coil domain-containing protein 39</fullName>
    </recommendedName>
</protein>
<evidence type="ECO:0000313" key="6">
    <source>
        <dbReference type="Proteomes" id="UP000695000"/>
    </source>
</evidence>
<sequence>MDTVMQDVLKHIGWNSGFHLPMANDENKALESELAKLVLRKAKASKQYEDANEKFNSLQNHLKYVQQESQQNQTLLNTYSQQVDNEKHKFKLLLAEKDTLSGFMRKLMKDTADVQERHGLKMADLSKGMEKLEKIQSEVTWDNEAMKAWEDSLKKRDEDNEYLKKFSVEDQRKAIEMEAKRQNLQVEVSDRKAMLAKMDVDVKNYEQILLRTGKILKQIKEERNSLIVQWQESVKHLKQRDQDIKRVNRDMDNMNEVIKQQQEKLDEENEFLQNEKNNNKFMDMQINEDNQLNSKLRRDLTIVTDEVTLLQNEMNAKKKFVESTANNLEKSNLRIKGLRQDIDKKEQHIAVLEQEREEMTQKLESLKDESFDATQRATYFESIISKADKNKYLIGIEIESAQNALYKLEQQLGHLKEIGTIKHSELIGCEKSLQAIKKRQQKENELLIQQRQKLSSLEMKVACLEAKLGNLEGESLMEEDVKLLEAKMKELEISFTEHTEEKHMLHNQILKLEKESTRLIQAISNDTERLQSLKDKLQSFVLMYEGGIKQAVAAKLRHQRKQVSENVLKLKVDNLQNAMNREDNEIYNLQKYRIELLTLMKERQIEIQSSKEILLAQRKNLDEDRGRLKADISLRRVRIEQLQNMYMLVLGSLGSLGSDQPGEQFSMAEFKIRNAQEKFILKQEGDEMDQKVRKAESEIVAMENTLKIVNQTNAAYKHSLQAVDNDEEAIKTMKELERRVRDGYVVLRERKKQLIEQQTEISQLEKRIEELNNLKTSEQETLDRTETEFDKIISDEEDRAMKINRADRHISTSKKSIKESHMEKYDKDLYIKQMQESNKYVLQRLSEFVNDFKETSPVVQRYMSEYKLTLPRIRTSFGSSVSSDSVRSISSGSSIKPSHYSPSLCNVTSVEIKFDDSERKLIKRPSSILKEKRMSLFD</sequence>
<keyword evidence="6" id="KW-1185">Reference proteome</keyword>
<name>A0ABM1MQM2_NICVS</name>
<dbReference type="RefSeq" id="XP_017776872.1">
    <property type="nucleotide sequence ID" value="XM_017921383.1"/>
</dbReference>
<organism evidence="6 7">
    <name type="scientific">Nicrophorus vespilloides</name>
    <name type="common">Boreal carrion beetle</name>
    <dbReference type="NCBI Taxonomy" id="110193"/>
    <lineage>
        <taxon>Eukaryota</taxon>
        <taxon>Metazoa</taxon>
        <taxon>Ecdysozoa</taxon>
        <taxon>Arthropoda</taxon>
        <taxon>Hexapoda</taxon>
        <taxon>Insecta</taxon>
        <taxon>Pterygota</taxon>
        <taxon>Neoptera</taxon>
        <taxon>Endopterygota</taxon>
        <taxon>Coleoptera</taxon>
        <taxon>Polyphaga</taxon>
        <taxon>Staphyliniformia</taxon>
        <taxon>Silphidae</taxon>
        <taxon>Nicrophorinae</taxon>
        <taxon>Nicrophorus</taxon>
    </lineage>
</organism>
<comment type="function">
    <text evidence="4">Required for assembly of dynein regulatory complex (DRC) and inner dynein arm (IDA) complexes, which are responsible for ciliary beat regulation, thereby playing a central role in motility in cilia and flagella. Probably acts together with CCDC40 to form a molecular ruler that determines the 96 nanometer (nm) repeat length and arrangements of components in cilia and flagella. Not required for outer dynein arm complexes assembly.</text>
</comment>
<dbReference type="InterPro" id="IPR033290">
    <property type="entry name" value="CCDC39"/>
</dbReference>
<feature type="coiled-coil region" evidence="5">
    <location>
        <begin position="20"/>
        <end position="68"/>
    </location>
</feature>
<evidence type="ECO:0000256" key="3">
    <source>
        <dbReference type="ARBA" id="ARBA00023054"/>
    </source>
</evidence>
<reference evidence="7" key="1">
    <citation type="submission" date="2025-08" db="UniProtKB">
        <authorList>
            <consortium name="RefSeq"/>
        </authorList>
    </citation>
    <scope>IDENTIFICATION</scope>
    <source>
        <tissue evidence="7">Whole Larva</tissue>
    </source>
</reference>
<feature type="coiled-coil region" evidence="5">
    <location>
        <begin position="747"/>
        <end position="788"/>
    </location>
</feature>
<dbReference type="Proteomes" id="UP000695000">
    <property type="component" value="Unplaced"/>
</dbReference>
<dbReference type="GeneID" id="108562882"/>
<evidence type="ECO:0000313" key="7">
    <source>
        <dbReference type="RefSeq" id="XP_017776872.1"/>
    </source>
</evidence>
<evidence type="ECO:0000256" key="4">
    <source>
        <dbReference type="ARBA" id="ARBA00045182"/>
    </source>
</evidence>
<keyword evidence="3 5" id="KW-0175">Coiled coil</keyword>
<dbReference type="PANTHER" id="PTHR18962">
    <property type="entry name" value="COILED-COIL DOMAIN-CONTAINING PROTEIN 39"/>
    <property type="match status" value="1"/>
</dbReference>
<dbReference type="PANTHER" id="PTHR18962:SF0">
    <property type="entry name" value="COILED-COIL DOMAIN-CONTAINING PROTEIN 39"/>
    <property type="match status" value="1"/>
</dbReference>
<feature type="coiled-coil region" evidence="5">
    <location>
        <begin position="237"/>
        <end position="278"/>
    </location>
</feature>
<evidence type="ECO:0000256" key="5">
    <source>
        <dbReference type="SAM" id="Coils"/>
    </source>
</evidence>
<gene>
    <name evidence="7" type="primary">LOC108562882</name>
</gene>
<evidence type="ECO:0000256" key="1">
    <source>
        <dbReference type="ARBA" id="ARBA00005805"/>
    </source>
</evidence>
<dbReference type="SUPFAM" id="SSF57997">
    <property type="entry name" value="Tropomyosin"/>
    <property type="match status" value="1"/>
</dbReference>
<feature type="coiled-coil region" evidence="5">
    <location>
        <begin position="321"/>
        <end position="501"/>
    </location>
</feature>